<name>A0ABR9DRJ8_9MICO</name>
<proteinExistence type="predicted"/>
<comment type="caution">
    <text evidence="2">The sequence shown here is derived from an EMBL/GenBank/DDBJ whole genome shotgun (WGS) entry which is preliminary data.</text>
</comment>
<dbReference type="EMBL" id="JACZDF010000004">
    <property type="protein sequence ID" value="MBD9699728.1"/>
    <property type="molecule type" value="Genomic_DNA"/>
</dbReference>
<dbReference type="PANTHER" id="PTHR36439">
    <property type="entry name" value="BLL4334 PROTEIN"/>
    <property type="match status" value="1"/>
</dbReference>
<evidence type="ECO:0000313" key="3">
    <source>
        <dbReference type="Proteomes" id="UP000642107"/>
    </source>
</evidence>
<evidence type="ECO:0000256" key="1">
    <source>
        <dbReference type="SAM" id="MobiDB-lite"/>
    </source>
</evidence>
<protein>
    <submittedName>
        <fullName evidence="2">DUF1697 domain-containing protein</fullName>
    </submittedName>
</protein>
<dbReference type="Pfam" id="PF08002">
    <property type="entry name" value="DUF1697"/>
    <property type="match status" value="1"/>
</dbReference>
<dbReference type="InterPro" id="IPR012545">
    <property type="entry name" value="DUF1697"/>
</dbReference>
<dbReference type="Gene3D" id="3.30.70.1280">
    <property type="entry name" value="SP0830-like domains"/>
    <property type="match status" value="1"/>
</dbReference>
<dbReference type="Proteomes" id="UP000642107">
    <property type="component" value="Unassembled WGS sequence"/>
</dbReference>
<feature type="compositionally biased region" description="Pro residues" evidence="1">
    <location>
        <begin position="180"/>
        <end position="191"/>
    </location>
</feature>
<dbReference type="RefSeq" id="WP_192280012.1">
    <property type="nucleotide sequence ID" value="NZ_JACZDF010000004.1"/>
</dbReference>
<keyword evidence="3" id="KW-1185">Reference proteome</keyword>
<organism evidence="2 3">
    <name type="scientific">Flavimobilis rhizosphaerae</name>
    <dbReference type="NCBI Taxonomy" id="2775421"/>
    <lineage>
        <taxon>Bacteria</taxon>
        <taxon>Bacillati</taxon>
        <taxon>Actinomycetota</taxon>
        <taxon>Actinomycetes</taxon>
        <taxon>Micrococcales</taxon>
        <taxon>Jonesiaceae</taxon>
        <taxon>Flavimobilis</taxon>
    </lineage>
</organism>
<accession>A0ABR9DRJ8</accession>
<sequence length="326" mass="34109">MPAPELAADDVRLAALLRGVNVGGRNIPMYELRDLVGTLDVRNVRTVLASGNVLLDAPAATPVGTTRARLEQAIGERFGYEALVALVPLTLVGELAAGAPWPDDDLWHTYVAFSTTPGLLREATTATEENLTADAAAADAGATATQMTAAGVSGRDDGADDPAPGRVPRAASPGTEPAEPSAPLPGSPHPAPTEADDAPAGTRLAEVRARAATRRTLSEQLAANEEAAARVTELRERTGRTEVCSVVAASFLVGGAERDAERGDLVESWQHPDAALAARLAEVGLDALWWRCPRGSSLTTPLARTLARAHFSATTTRNVRTLRRLS</sequence>
<evidence type="ECO:0000313" key="2">
    <source>
        <dbReference type="EMBL" id="MBD9699728.1"/>
    </source>
</evidence>
<dbReference type="PANTHER" id="PTHR36439:SF1">
    <property type="entry name" value="DUF1697 DOMAIN-CONTAINING PROTEIN"/>
    <property type="match status" value="1"/>
</dbReference>
<dbReference type="SUPFAM" id="SSF160379">
    <property type="entry name" value="SP0830-like"/>
    <property type="match status" value="1"/>
</dbReference>
<gene>
    <name evidence="2" type="ORF">IGS67_09530</name>
</gene>
<reference evidence="2 3" key="1">
    <citation type="submission" date="2020-09" db="EMBL/GenBank/DDBJ databases">
        <title>Flavimobilis rhizosphaerae sp. nov., isolated from rhizosphere soil of Spartina alterniflora.</title>
        <authorList>
            <person name="Hanqin C."/>
        </authorList>
    </citation>
    <scope>NUCLEOTIDE SEQUENCE [LARGE SCALE GENOMIC DNA]</scope>
    <source>
        <strain evidence="2 3">GY 10621</strain>
    </source>
</reference>
<feature type="region of interest" description="Disordered" evidence="1">
    <location>
        <begin position="146"/>
        <end position="199"/>
    </location>
</feature>